<dbReference type="Gramene" id="GBG92285">
    <property type="protein sequence ID" value="GBG92285"/>
    <property type="gene ID" value="CBR_g55054"/>
</dbReference>
<dbReference type="AlphaFoldDB" id="A0A388MCQ8"/>
<comment type="caution">
    <text evidence="2">The sequence shown here is derived from an EMBL/GenBank/DDBJ whole genome shotgun (WGS) entry which is preliminary data.</text>
</comment>
<dbReference type="PANTHER" id="PTHR48006:SF92">
    <property type="entry name" value="LRR RECEPTOR-LIKE SERINE_THREONINE-PROTEIN KINASE GSO1"/>
    <property type="match status" value="1"/>
</dbReference>
<dbReference type="PROSITE" id="PS50011">
    <property type="entry name" value="PROTEIN_KINASE_DOM"/>
    <property type="match status" value="1"/>
</dbReference>
<reference evidence="2 3" key="1">
    <citation type="journal article" date="2018" name="Cell">
        <title>The Chara Genome: Secondary Complexity and Implications for Plant Terrestrialization.</title>
        <authorList>
            <person name="Nishiyama T."/>
            <person name="Sakayama H."/>
            <person name="Vries J.D."/>
            <person name="Buschmann H."/>
            <person name="Saint-Marcoux D."/>
            <person name="Ullrich K.K."/>
            <person name="Haas F.B."/>
            <person name="Vanderstraeten L."/>
            <person name="Becker D."/>
            <person name="Lang D."/>
            <person name="Vosolsobe S."/>
            <person name="Rombauts S."/>
            <person name="Wilhelmsson P.K.I."/>
            <person name="Janitza P."/>
            <person name="Kern R."/>
            <person name="Heyl A."/>
            <person name="Rumpler F."/>
            <person name="Villalobos L.I.A.C."/>
            <person name="Clay J.M."/>
            <person name="Skokan R."/>
            <person name="Toyoda A."/>
            <person name="Suzuki Y."/>
            <person name="Kagoshima H."/>
            <person name="Schijlen E."/>
            <person name="Tajeshwar N."/>
            <person name="Catarino B."/>
            <person name="Hetherington A.J."/>
            <person name="Saltykova A."/>
            <person name="Bonnot C."/>
            <person name="Breuninger H."/>
            <person name="Symeonidi A."/>
            <person name="Radhakrishnan G.V."/>
            <person name="Van Nieuwerburgh F."/>
            <person name="Deforce D."/>
            <person name="Chang C."/>
            <person name="Karol K.G."/>
            <person name="Hedrich R."/>
            <person name="Ulvskov P."/>
            <person name="Glockner G."/>
            <person name="Delwiche C.F."/>
            <person name="Petrasek J."/>
            <person name="Van de Peer Y."/>
            <person name="Friml J."/>
            <person name="Beilby M."/>
            <person name="Dolan L."/>
            <person name="Kohara Y."/>
            <person name="Sugano S."/>
            <person name="Fujiyama A."/>
            <person name="Delaux P.-M."/>
            <person name="Quint M."/>
            <person name="TheiBen G."/>
            <person name="Hagemann M."/>
            <person name="Harholt J."/>
            <person name="Dunand C."/>
            <person name="Zachgo S."/>
            <person name="Langdale J."/>
            <person name="Maumus F."/>
            <person name="Straeten D.V.D."/>
            <person name="Gould S.B."/>
            <person name="Rensing S.A."/>
        </authorList>
    </citation>
    <scope>NUCLEOTIDE SEQUENCE [LARGE SCALE GENOMIC DNA]</scope>
    <source>
        <strain evidence="2 3">S276</strain>
    </source>
</reference>
<dbReference type="InterPro" id="IPR011009">
    <property type="entry name" value="Kinase-like_dom_sf"/>
</dbReference>
<keyword evidence="3" id="KW-1185">Reference proteome</keyword>
<dbReference type="InterPro" id="IPR051824">
    <property type="entry name" value="LRR_Rcpt-Like_S/T_Kinase"/>
</dbReference>
<feature type="non-terminal residue" evidence="2">
    <location>
        <position position="316"/>
    </location>
</feature>
<dbReference type="GO" id="GO:0004672">
    <property type="term" value="F:protein kinase activity"/>
    <property type="evidence" value="ECO:0007669"/>
    <property type="project" value="InterPro"/>
</dbReference>
<evidence type="ECO:0000313" key="3">
    <source>
        <dbReference type="Proteomes" id="UP000265515"/>
    </source>
</evidence>
<dbReference type="InterPro" id="IPR008271">
    <property type="entry name" value="Ser/Thr_kinase_AS"/>
</dbReference>
<protein>
    <recommendedName>
        <fullName evidence="1">Protein kinase domain-containing protein</fullName>
    </recommendedName>
</protein>
<organism evidence="2 3">
    <name type="scientific">Chara braunii</name>
    <name type="common">Braun's stonewort</name>
    <dbReference type="NCBI Taxonomy" id="69332"/>
    <lineage>
        <taxon>Eukaryota</taxon>
        <taxon>Viridiplantae</taxon>
        <taxon>Streptophyta</taxon>
        <taxon>Charophyceae</taxon>
        <taxon>Charales</taxon>
        <taxon>Characeae</taxon>
        <taxon>Chara</taxon>
    </lineage>
</organism>
<dbReference type="Pfam" id="PF07714">
    <property type="entry name" value="PK_Tyr_Ser-Thr"/>
    <property type="match status" value="1"/>
</dbReference>
<sequence>MIGELTDPKRRQFISEVNTLSGLNHANLISLVGYCVEGGHCALVYPFFGGGSLHDRLFPKPSSEPGADPPPEERRCAFRPLTLQERMSIIFQVAKGLCYLHDAARPPIIHRDIKSNNILLGTGSGERLHTVVADFGLASIGERVLGSAREHVVLTSHIGGTFGYMSPEYMLKGELSDKNDVYSFGVLVLEVLTGKQVLAPAASGVGWQTLVDWVRPFLQVGDDNGPVVRKQGVELPYAILDPCLREQAVEYPIRQMVMATITLAWQCVQYDYRSRPAMRDIVQYIHNLLVEAGWQRLTAMTDVSRLVNLSELPDDE</sequence>
<dbReference type="InterPro" id="IPR001245">
    <property type="entry name" value="Ser-Thr/Tyr_kinase_cat_dom"/>
</dbReference>
<dbReference type="Gene3D" id="3.30.200.20">
    <property type="entry name" value="Phosphorylase Kinase, domain 1"/>
    <property type="match status" value="1"/>
</dbReference>
<dbReference type="SMART" id="SM00220">
    <property type="entry name" value="S_TKc"/>
    <property type="match status" value="1"/>
</dbReference>
<dbReference type="PROSITE" id="PS00108">
    <property type="entry name" value="PROTEIN_KINASE_ST"/>
    <property type="match status" value="1"/>
</dbReference>
<dbReference type="SUPFAM" id="SSF56112">
    <property type="entry name" value="Protein kinase-like (PK-like)"/>
    <property type="match status" value="1"/>
</dbReference>
<dbReference type="EMBL" id="BFEA01001028">
    <property type="protein sequence ID" value="GBG92285.1"/>
    <property type="molecule type" value="Genomic_DNA"/>
</dbReference>
<accession>A0A388MCQ8</accession>
<dbReference type="GO" id="GO:0005524">
    <property type="term" value="F:ATP binding"/>
    <property type="evidence" value="ECO:0007669"/>
    <property type="project" value="InterPro"/>
</dbReference>
<name>A0A388MCQ8_CHABU</name>
<evidence type="ECO:0000313" key="2">
    <source>
        <dbReference type="EMBL" id="GBG92285.1"/>
    </source>
</evidence>
<feature type="domain" description="Protein kinase" evidence="1">
    <location>
        <begin position="1"/>
        <end position="289"/>
    </location>
</feature>
<evidence type="ECO:0000259" key="1">
    <source>
        <dbReference type="PROSITE" id="PS50011"/>
    </source>
</evidence>
<dbReference type="STRING" id="69332.A0A388MCQ8"/>
<proteinExistence type="predicted"/>
<dbReference type="PANTHER" id="PTHR48006">
    <property type="entry name" value="LEUCINE-RICH REPEAT-CONTAINING PROTEIN DDB_G0281931-RELATED"/>
    <property type="match status" value="1"/>
</dbReference>
<dbReference type="InterPro" id="IPR000719">
    <property type="entry name" value="Prot_kinase_dom"/>
</dbReference>
<gene>
    <name evidence="2" type="ORF">CBR_g55054</name>
</gene>
<dbReference type="Proteomes" id="UP000265515">
    <property type="component" value="Unassembled WGS sequence"/>
</dbReference>
<dbReference type="Gene3D" id="1.10.510.10">
    <property type="entry name" value="Transferase(Phosphotransferase) domain 1"/>
    <property type="match status" value="1"/>
</dbReference>
<dbReference type="OrthoDB" id="4062651at2759"/>